<accession>A0ABU4TWF5</accession>
<feature type="chain" id="PRO_5045332432" description="Lipoprotein" evidence="1">
    <location>
        <begin position="19"/>
        <end position="238"/>
    </location>
</feature>
<evidence type="ECO:0008006" key="4">
    <source>
        <dbReference type="Google" id="ProtNLM"/>
    </source>
</evidence>
<sequence length="238" mass="26391">MRLALSLLLVLTACSATPADPVALLDGWREVMQKQKSVRLDVKIEVDGKHPHKQAYAGVLHFSWMGGRPKWDVTAHVEGRYGTTDYRSVKVQDDDYLSHSDLTLPPGKEFSGMGLNDALWVGTLSVELSLAQQRYAPSGAFTGIDRKTLRLTEHDGDRYVFAAGGVPHSGGYTNGDVRLVVEVDDENRPVRVERSAPSVDEQTERLTAVYSQWSTAPDVLRPPQEVVAKPKDVVVRRR</sequence>
<dbReference type="RefSeq" id="WP_319986502.1">
    <property type="nucleotide sequence ID" value="NZ_JAXAVV010000012.1"/>
</dbReference>
<protein>
    <recommendedName>
        <fullName evidence="4">Lipoprotein</fullName>
    </recommendedName>
</protein>
<dbReference type="EMBL" id="JAXAVV010000012">
    <property type="protein sequence ID" value="MDX8052642.1"/>
    <property type="molecule type" value="Genomic_DNA"/>
</dbReference>
<gene>
    <name evidence="2" type="ORF">SK571_24930</name>
</gene>
<evidence type="ECO:0000313" key="2">
    <source>
        <dbReference type="EMBL" id="MDX8052642.1"/>
    </source>
</evidence>
<feature type="signal peptide" evidence="1">
    <location>
        <begin position="1"/>
        <end position="18"/>
    </location>
</feature>
<evidence type="ECO:0000313" key="3">
    <source>
        <dbReference type="Proteomes" id="UP001271792"/>
    </source>
</evidence>
<evidence type="ECO:0000256" key="1">
    <source>
        <dbReference type="SAM" id="SignalP"/>
    </source>
</evidence>
<dbReference type="Proteomes" id="UP001271792">
    <property type="component" value="Unassembled WGS sequence"/>
</dbReference>
<reference evidence="2 3" key="2">
    <citation type="submission" date="2023-11" db="EMBL/GenBank/DDBJ databases">
        <authorList>
            <person name="Lara A.C."/>
            <person name="Chronakova A."/>
        </authorList>
    </citation>
    <scope>NUCLEOTIDE SEQUENCE [LARGE SCALE GENOMIC DNA]</scope>
    <source>
        <strain evidence="2 3">BCCO 10_0798</strain>
    </source>
</reference>
<organism evidence="2 3">
    <name type="scientific">Lentzea kristufekii</name>
    <dbReference type="NCBI Taxonomy" id="3095430"/>
    <lineage>
        <taxon>Bacteria</taxon>
        <taxon>Bacillati</taxon>
        <taxon>Actinomycetota</taxon>
        <taxon>Actinomycetes</taxon>
        <taxon>Pseudonocardiales</taxon>
        <taxon>Pseudonocardiaceae</taxon>
        <taxon>Lentzea</taxon>
    </lineage>
</organism>
<keyword evidence="3" id="KW-1185">Reference proteome</keyword>
<comment type="caution">
    <text evidence="2">The sequence shown here is derived from an EMBL/GenBank/DDBJ whole genome shotgun (WGS) entry which is preliminary data.</text>
</comment>
<proteinExistence type="predicted"/>
<name>A0ABU4TWF5_9PSEU</name>
<keyword evidence="1" id="KW-0732">Signal</keyword>
<reference evidence="2 3" key="1">
    <citation type="submission" date="2023-11" db="EMBL/GenBank/DDBJ databases">
        <title>Lentzea sokolovensis, sp. nov., Lentzea kristufkii, sp. nov., and Lentzea miocenensis, sp. nov., rare actinobacteria from Sokolov Coal Basin, Miocene lacustrine sediment, Czech Republic.</title>
        <authorList>
            <person name="Lara A."/>
            <person name="Kotroba L."/>
            <person name="Nouioui I."/>
            <person name="Neumann-Schaal M."/>
            <person name="Mast Y."/>
            <person name="Chronakova A."/>
        </authorList>
    </citation>
    <scope>NUCLEOTIDE SEQUENCE [LARGE SCALE GENOMIC DNA]</scope>
    <source>
        <strain evidence="2 3">BCCO 10_0798</strain>
    </source>
</reference>